<evidence type="ECO:0000313" key="1">
    <source>
        <dbReference type="EMBL" id="MBI4727282.1"/>
    </source>
</evidence>
<name>A0A933I9X3_UNCT6</name>
<organism evidence="1 2">
    <name type="scientific">candidate division TA06 bacterium</name>
    <dbReference type="NCBI Taxonomy" id="2250710"/>
    <lineage>
        <taxon>Bacteria</taxon>
        <taxon>Bacteria division TA06</taxon>
    </lineage>
</organism>
<protein>
    <submittedName>
        <fullName evidence="1">Winged helix-turn-helix domain-containing protein</fullName>
    </submittedName>
</protein>
<dbReference type="InterPro" id="IPR036388">
    <property type="entry name" value="WH-like_DNA-bd_sf"/>
</dbReference>
<dbReference type="EMBL" id="JACQXR010000114">
    <property type="protein sequence ID" value="MBI4727282.1"/>
    <property type="molecule type" value="Genomic_DNA"/>
</dbReference>
<dbReference type="Pfam" id="PF10771">
    <property type="entry name" value="DUF2582"/>
    <property type="match status" value="1"/>
</dbReference>
<accession>A0A933I9X3</accession>
<sequence>MWIPTIGENAGKIWKTLDQKGPSNIAALKKAAKLDDKSLYFALGWLAREDKIAFTRDKRQILISLK</sequence>
<proteinExistence type="predicted"/>
<gene>
    <name evidence="1" type="ORF">HY768_08705</name>
</gene>
<comment type="caution">
    <text evidence="1">The sequence shown here is derived from an EMBL/GenBank/DDBJ whole genome shotgun (WGS) entry which is preliminary data.</text>
</comment>
<reference evidence="1" key="1">
    <citation type="submission" date="2020-07" db="EMBL/GenBank/DDBJ databases">
        <title>Huge and variable diversity of episymbiotic CPR bacteria and DPANN archaea in groundwater ecosystems.</title>
        <authorList>
            <person name="He C.Y."/>
            <person name="Keren R."/>
            <person name="Whittaker M."/>
            <person name="Farag I.F."/>
            <person name="Doudna J."/>
            <person name="Cate J.H.D."/>
            <person name="Banfield J.F."/>
        </authorList>
    </citation>
    <scope>NUCLEOTIDE SEQUENCE</scope>
    <source>
        <strain evidence="1">NC_groundwater_1520_Pr4_B-0.1um_53_5</strain>
    </source>
</reference>
<dbReference type="InterPro" id="IPR019707">
    <property type="entry name" value="DUF2582"/>
</dbReference>
<dbReference type="Gene3D" id="1.10.10.10">
    <property type="entry name" value="Winged helix-like DNA-binding domain superfamily/Winged helix DNA-binding domain"/>
    <property type="match status" value="1"/>
</dbReference>
<dbReference type="AlphaFoldDB" id="A0A933I9X3"/>
<dbReference type="Proteomes" id="UP000736328">
    <property type="component" value="Unassembled WGS sequence"/>
</dbReference>
<evidence type="ECO:0000313" key="2">
    <source>
        <dbReference type="Proteomes" id="UP000736328"/>
    </source>
</evidence>